<protein>
    <submittedName>
        <fullName evidence="1">Uncharacterized protein</fullName>
    </submittedName>
</protein>
<reference evidence="1 2" key="1">
    <citation type="submission" date="2023-07" db="EMBL/GenBank/DDBJ databases">
        <title>Genomic Encyclopedia of Type Strains, Phase IV (KMG-IV): sequencing the most valuable type-strain genomes for metagenomic binning, comparative biology and taxonomic classification.</title>
        <authorList>
            <person name="Goeker M."/>
        </authorList>
    </citation>
    <scope>NUCLEOTIDE SEQUENCE [LARGE SCALE GENOMIC DNA]</scope>
    <source>
        <strain evidence="1 2">DSM 17740</strain>
    </source>
</reference>
<gene>
    <name evidence="1" type="ORF">J2S00_001935</name>
</gene>
<dbReference type="Pfam" id="PF25846">
    <property type="entry name" value="YmzB"/>
    <property type="match status" value="1"/>
</dbReference>
<proteinExistence type="predicted"/>
<organism evidence="1 2">
    <name type="scientific">Caldalkalibacillus uzonensis</name>
    <dbReference type="NCBI Taxonomy" id="353224"/>
    <lineage>
        <taxon>Bacteria</taxon>
        <taxon>Bacillati</taxon>
        <taxon>Bacillota</taxon>
        <taxon>Bacilli</taxon>
        <taxon>Bacillales</taxon>
        <taxon>Bacillaceae</taxon>
        <taxon>Caldalkalibacillus</taxon>
    </lineage>
</organism>
<name>A0ABU0CS21_9BACI</name>
<dbReference type="InterPro" id="IPR058926">
    <property type="entry name" value="YmzB-like"/>
</dbReference>
<keyword evidence="2" id="KW-1185">Reference proteome</keyword>
<dbReference type="EMBL" id="JAUSUQ010000006">
    <property type="protein sequence ID" value="MDQ0339149.1"/>
    <property type="molecule type" value="Genomic_DNA"/>
</dbReference>
<dbReference type="Proteomes" id="UP001232445">
    <property type="component" value="Unassembled WGS sequence"/>
</dbReference>
<comment type="caution">
    <text evidence="1">The sequence shown here is derived from an EMBL/GenBank/DDBJ whole genome shotgun (WGS) entry which is preliminary data.</text>
</comment>
<evidence type="ECO:0000313" key="2">
    <source>
        <dbReference type="Proteomes" id="UP001232445"/>
    </source>
</evidence>
<sequence length="119" mass="13888">MNDNVQQLTEWFNANRGQQLLINKEELEVGTGQVSDHDQVRLWLEKVTLRQLEKEDAEHYLASQEVLLYGRGIVHSEAGEAPLPQQVYEIPLQGHINLSHQERNMRIQTERARYTIQVE</sequence>
<dbReference type="RefSeq" id="WP_307338684.1">
    <property type="nucleotide sequence ID" value="NZ_JAUSUQ010000006.1"/>
</dbReference>
<evidence type="ECO:0000313" key="1">
    <source>
        <dbReference type="EMBL" id="MDQ0339149.1"/>
    </source>
</evidence>
<accession>A0ABU0CS21</accession>